<name>A0ABW2UW61_9BACI</name>
<dbReference type="Proteomes" id="UP001596620">
    <property type="component" value="Unassembled WGS sequence"/>
</dbReference>
<keyword evidence="3" id="KW-1185">Reference proteome</keyword>
<sequence>MKKVIMSVGVISVATIALFIFSTDQTNSKVQTDNNTETNDDSYMSDPVHLTSLVADGENDPERYPSNHYLYEAHQSIAKAMLKQSFETDKPYNPDMVERLVKKTEEELQKIDYDKDDDKKEKLEKAIELTHKDIEQGYPKENDDKVYIEKIHHIAHGLLEHFNSKANDINVNKWGDPVADET</sequence>
<feature type="chain" id="PRO_5047226325" evidence="1">
    <location>
        <begin position="23"/>
        <end position="182"/>
    </location>
</feature>
<dbReference type="RefSeq" id="WP_382358816.1">
    <property type="nucleotide sequence ID" value="NZ_JBHTGR010000018.1"/>
</dbReference>
<proteinExistence type="predicted"/>
<protein>
    <submittedName>
        <fullName evidence="2">Uncharacterized protein</fullName>
    </submittedName>
</protein>
<evidence type="ECO:0000313" key="3">
    <source>
        <dbReference type="Proteomes" id="UP001596620"/>
    </source>
</evidence>
<dbReference type="EMBL" id="JBHTGR010000018">
    <property type="protein sequence ID" value="MFC7747296.1"/>
    <property type="molecule type" value="Genomic_DNA"/>
</dbReference>
<reference evidence="3" key="1">
    <citation type="journal article" date="2019" name="Int. J. Syst. Evol. Microbiol.">
        <title>The Global Catalogue of Microorganisms (GCM) 10K type strain sequencing project: providing services to taxonomists for standard genome sequencing and annotation.</title>
        <authorList>
            <consortium name="The Broad Institute Genomics Platform"/>
            <consortium name="The Broad Institute Genome Sequencing Center for Infectious Disease"/>
            <person name="Wu L."/>
            <person name="Ma J."/>
        </authorList>
    </citation>
    <scope>NUCLEOTIDE SEQUENCE [LARGE SCALE GENOMIC DNA]</scope>
    <source>
        <strain evidence="3">JCM 30234</strain>
    </source>
</reference>
<keyword evidence="1" id="KW-0732">Signal</keyword>
<accession>A0ABW2UW61</accession>
<organism evidence="2 3">
    <name type="scientific">Lentibacillus kimchii</name>
    <dbReference type="NCBI Taxonomy" id="1542911"/>
    <lineage>
        <taxon>Bacteria</taxon>
        <taxon>Bacillati</taxon>
        <taxon>Bacillota</taxon>
        <taxon>Bacilli</taxon>
        <taxon>Bacillales</taxon>
        <taxon>Bacillaceae</taxon>
        <taxon>Lentibacillus</taxon>
    </lineage>
</organism>
<evidence type="ECO:0000256" key="1">
    <source>
        <dbReference type="SAM" id="SignalP"/>
    </source>
</evidence>
<evidence type="ECO:0000313" key="2">
    <source>
        <dbReference type="EMBL" id="MFC7747296.1"/>
    </source>
</evidence>
<comment type="caution">
    <text evidence="2">The sequence shown here is derived from an EMBL/GenBank/DDBJ whole genome shotgun (WGS) entry which is preliminary data.</text>
</comment>
<feature type="signal peptide" evidence="1">
    <location>
        <begin position="1"/>
        <end position="22"/>
    </location>
</feature>
<gene>
    <name evidence="2" type="ORF">ACFQU8_08615</name>
</gene>